<evidence type="ECO:0000313" key="1">
    <source>
        <dbReference type="EMBL" id="KAH6927972.1"/>
    </source>
</evidence>
<sequence>MPGVGKLEPLDAQTSWEEYRERTVQYFIANDVPDDKELSYLLWPGHIHPASEPAGSCEAVRRKLTTIFGVLGKHFSPKPSEVVVTFKFNSRTRQVGETAADYFASFNKLADDCGFGPFRERMLRDRIVAGINDEAVQRRLLEQPDLTLDMAKKTVIAMEAASKDSRALSMASVPFVASTNSVSVVLRSRGGKERQWCAFAAAASIWRRSAVT</sequence>
<proteinExistence type="predicted"/>
<dbReference type="EMBL" id="CM023486">
    <property type="protein sequence ID" value="KAH6927972.1"/>
    <property type="molecule type" value="Genomic_DNA"/>
</dbReference>
<protein>
    <submittedName>
        <fullName evidence="1">Uncharacterized protein</fullName>
    </submittedName>
</protein>
<keyword evidence="2" id="KW-1185">Reference proteome</keyword>
<evidence type="ECO:0000313" key="2">
    <source>
        <dbReference type="Proteomes" id="UP000821845"/>
    </source>
</evidence>
<accession>A0ACB7S1M5</accession>
<organism evidence="1 2">
    <name type="scientific">Hyalomma asiaticum</name>
    <name type="common">Tick</name>
    <dbReference type="NCBI Taxonomy" id="266040"/>
    <lineage>
        <taxon>Eukaryota</taxon>
        <taxon>Metazoa</taxon>
        <taxon>Ecdysozoa</taxon>
        <taxon>Arthropoda</taxon>
        <taxon>Chelicerata</taxon>
        <taxon>Arachnida</taxon>
        <taxon>Acari</taxon>
        <taxon>Parasitiformes</taxon>
        <taxon>Ixodida</taxon>
        <taxon>Ixodoidea</taxon>
        <taxon>Ixodidae</taxon>
        <taxon>Hyalomminae</taxon>
        <taxon>Hyalomma</taxon>
    </lineage>
</organism>
<name>A0ACB7S1M5_HYAAI</name>
<comment type="caution">
    <text evidence="1">The sequence shown here is derived from an EMBL/GenBank/DDBJ whole genome shotgun (WGS) entry which is preliminary data.</text>
</comment>
<dbReference type="Proteomes" id="UP000821845">
    <property type="component" value="Chromosome 6"/>
</dbReference>
<reference evidence="1" key="1">
    <citation type="submission" date="2020-05" db="EMBL/GenBank/DDBJ databases">
        <title>Large-scale comparative analyses of tick genomes elucidate their genetic diversity and vector capacities.</title>
        <authorList>
            <person name="Jia N."/>
            <person name="Wang J."/>
            <person name="Shi W."/>
            <person name="Du L."/>
            <person name="Sun Y."/>
            <person name="Zhan W."/>
            <person name="Jiang J."/>
            <person name="Wang Q."/>
            <person name="Zhang B."/>
            <person name="Ji P."/>
            <person name="Sakyi L.B."/>
            <person name="Cui X."/>
            <person name="Yuan T."/>
            <person name="Jiang B."/>
            <person name="Yang W."/>
            <person name="Lam T.T.-Y."/>
            <person name="Chang Q."/>
            <person name="Ding S."/>
            <person name="Wang X."/>
            <person name="Zhu J."/>
            <person name="Ruan X."/>
            <person name="Zhao L."/>
            <person name="Wei J."/>
            <person name="Que T."/>
            <person name="Du C."/>
            <person name="Cheng J."/>
            <person name="Dai P."/>
            <person name="Han X."/>
            <person name="Huang E."/>
            <person name="Gao Y."/>
            <person name="Liu J."/>
            <person name="Shao H."/>
            <person name="Ye R."/>
            <person name="Li L."/>
            <person name="Wei W."/>
            <person name="Wang X."/>
            <person name="Wang C."/>
            <person name="Yang T."/>
            <person name="Huo Q."/>
            <person name="Li W."/>
            <person name="Guo W."/>
            <person name="Chen H."/>
            <person name="Zhou L."/>
            <person name="Ni X."/>
            <person name="Tian J."/>
            <person name="Zhou Y."/>
            <person name="Sheng Y."/>
            <person name="Liu T."/>
            <person name="Pan Y."/>
            <person name="Xia L."/>
            <person name="Li J."/>
            <person name="Zhao F."/>
            <person name="Cao W."/>
        </authorList>
    </citation>
    <scope>NUCLEOTIDE SEQUENCE</scope>
    <source>
        <strain evidence="1">Hyas-2018</strain>
    </source>
</reference>
<gene>
    <name evidence="1" type="ORF">HPB50_010202</name>
</gene>